<feature type="chain" id="PRO_5004793081" evidence="1">
    <location>
        <begin position="25"/>
        <end position="363"/>
    </location>
</feature>
<reference evidence="2 3" key="1">
    <citation type="journal article" date="2014" name="Microbiology">
        <title>Unravelling the complete genome sequence of Advenella mimigardefordensis strain DPN7T and novel insights in the catabolism of the xenobiotic polythioester precursor 3,3'-dithiodipropionate.</title>
        <authorList>
            <person name="Wubbeler J.H."/>
            <person name="Hiessl S."/>
            <person name="Schuldes J."/>
            <person name="Thurmer A."/>
            <person name="Daniel R."/>
            <person name="Steinbuchel A."/>
        </authorList>
    </citation>
    <scope>NUCLEOTIDE SEQUENCE [LARGE SCALE GENOMIC DNA]</scope>
    <source>
        <strain evidence="3">DSM 17166 / LMG 22922 / DPN7</strain>
    </source>
</reference>
<dbReference type="EMBL" id="CP003915">
    <property type="protein sequence ID" value="AHG65387.1"/>
    <property type="molecule type" value="Genomic_DNA"/>
</dbReference>
<name>W0PHW3_ADVMD</name>
<dbReference type="PROSITE" id="PS51257">
    <property type="entry name" value="PROKAR_LIPOPROTEIN"/>
    <property type="match status" value="1"/>
</dbReference>
<sequence>MFPYPKLSTSLLKPALIAVLLALGACSSIGPSAIREDQVDYADSIGHAATRQLLLNLVRVRHREVPSFIAVSQLVASYGVEYRGEASLSFLDRVTSALQRQTLKETGGRVLAAGSYSDRPTITYTPVRGADAARLLLNPIPPGVLFALLAADQPAHLVLGIPVAAINGIRNITGTRPELIREGEQFREIIGLFDALSSEERLALRFVEENGVRQAHLIFADRNPAGPREKRLRQLLGMDAARHDLPIVFGLGTGQPGELTIHTRSIIEVMRALSQVVPLRPGFRGETNNDLNPVDPLLSKVRIHAGGTAPADAFAAVSHRGHSYWIDQDDVETIELISFVMLLLNVADTTSNTQLPIVTIPSN</sequence>
<dbReference type="KEGG" id="amim:MIM_c33260"/>
<protein>
    <submittedName>
        <fullName evidence="2">Putative membrane protein</fullName>
    </submittedName>
</protein>
<dbReference type="eggNOG" id="ENOG50308MT">
    <property type="taxonomic scope" value="Bacteria"/>
</dbReference>
<dbReference type="PATRIC" id="fig|1247726.3.peg.3679"/>
<evidence type="ECO:0000313" key="3">
    <source>
        <dbReference type="Proteomes" id="UP000019095"/>
    </source>
</evidence>
<keyword evidence="3" id="KW-1185">Reference proteome</keyword>
<dbReference type="HOGENOM" id="CLU_065130_0_0_4"/>
<accession>W0PHW3</accession>
<proteinExistence type="predicted"/>
<dbReference type="AlphaFoldDB" id="W0PHW3"/>
<dbReference type="Proteomes" id="UP000019095">
    <property type="component" value="Chromosome"/>
</dbReference>
<evidence type="ECO:0000256" key="1">
    <source>
        <dbReference type="SAM" id="SignalP"/>
    </source>
</evidence>
<organism evidence="2 3">
    <name type="scientific">Advenella mimigardefordensis (strain DSM 17166 / LMG 22922 / DPN7)</name>
    <dbReference type="NCBI Taxonomy" id="1247726"/>
    <lineage>
        <taxon>Bacteria</taxon>
        <taxon>Pseudomonadati</taxon>
        <taxon>Pseudomonadota</taxon>
        <taxon>Betaproteobacteria</taxon>
        <taxon>Burkholderiales</taxon>
        <taxon>Alcaligenaceae</taxon>
    </lineage>
</organism>
<keyword evidence="1" id="KW-0732">Signal</keyword>
<gene>
    <name evidence="2" type="ORF">MIM_c33260</name>
</gene>
<evidence type="ECO:0000313" key="2">
    <source>
        <dbReference type="EMBL" id="AHG65387.1"/>
    </source>
</evidence>
<feature type="signal peptide" evidence="1">
    <location>
        <begin position="1"/>
        <end position="24"/>
    </location>
</feature>